<comment type="caution">
    <text evidence="4">The sequence shown here is derived from an EMBL/GenBank/DDBJ whole genome shotgun (WGS) entry which is preliminary data.</text>
</comment>
<sequence length="34" mass="3524">MNKIIGIDLGTTNSAAAVMRGGKVEVIPSAEDHQ</sequence>
<dbReference type="Proteomes" id="UP000033958">
    <property type="component" value="Unassembled WGS sequence"/>
</dbReference>
<dbReference type="GO" id="GO:0005524">
    <property type="term" value="F:ATP binding"/>
    <property type="evidence" value="ECO:0007669"/>
    <property type="project" value="UniProtKB-KW"/>
</dbReference>
<reference evidence="4 5" key="1">
    <citation type="journal article" date="2015" name="Nature">
        <title>rRNA introns, odd ribosomes, and small enigmatic genomes across a large radiation of phyla.</title>
        <authorList>
            <person name="Brown C.T."/>
            <person name="Hug L.A."/>
            <person name="Thomas B.C."/>
            <person name="Sharon I."/>
            <person name="Castelle C.J."/>
            <person name="Singh A."/>
            <person name="Wilkins M.J."/>
            <person name="Williams K.H."/>
            <person name="Banfield J.F."/>
        </authorList>
    </citation>
    <scope>NUCLEOTIDE SEQUENCE [LARGE SCALE GENOMIC DNA]</scope>
</reference>
<dbReference type="Gene3D" id="3.30.420.40">
    <property type="match status" value="1"/>
</dbReference>
<dbReference type="SUPFAM" id="SSF53067">
    <property type="entry name" value="Actin-like ATPase domain"/>
    <property type="match status" value="1"/>
</dbReference>
<proteinExistence type="inferred from homology"/>
<dbReference type="InterPro" id="IPR018181">
    <property type="entry name" value="Heat_shock_70_CS"/>
</dbReference>
<accession>A0A0G1KSZ2</accession>
<dbReference type="PATRIC" id="fig|1620411.3.peg.209"/>
<dbReference type="InterPro" id="IPR013126">
    <property type="entry name" value="Hsp_70_fam"/>
</dbReference>
<dbReference type="Pfam" id="PF00012">
    <property type="entry name" value="HSP70"/>
    <property type="match status" value="1"/>
</dbReference>
<evidence type="ECO:0000256" key="1">
    <source>
        <dbReference type="ARBA" id="ARBA00007381"/>
    </source>
</evidence>
<keyword evidence="2" id="KW-0547">Nucleotide-binding</keyword>
<dbReference type="InterPro" id="IPR043129">
    <property type="entry name" value="ATPase_NBD"/>
</dbReference>
<evidence type="ECO:0000313" key="5">
    <source>
        <dbReference type="Proteomes" id="UP000033958"/>
    </source>
</evidence>
<name>A0A0G1KSZ2_UNCK3</name>
<dbReference type="GO" id="GO:0140662">
    <property type="term" value="F:ATP-dependent protein folding chaperone"/>
    <property type="evidence" value="ECO:0007669"/>
    <property type="project" value="InterPro"/>
</dbReference>
<evidence type="ECO:0000313" key="4">
    <source>
        <dbReference type="EMBL" id="KKT86683.1"/>
    </source>
</evidence>
<keyword evidence="3" id="KW-0067">ATP-binding</keyword>
<organism evidence="4 5">
    <name type="scientific">candidate division Kazan bacterium GW2011_GWB1_45_10</name>
    <dbReference type="NCBI Taxonomy" id="1620411"/>
    <lineage>
        <taxon>Bacteria</taxon>
        <taxon>Bacteria division Kazan-3B-28</taxon>
    </lineage>
</organism>
<protein>
    <submittedName>
        <fullName evidence="4">Chaperone protein DnaK</fullName>
    </submittedName>
</protein>
<dbReference type="PROSITE" id="PS00297">
    <property type="entry name" value="HSP70_1"/>
    <property type="match status" value="1"/>
</dbReference>
<dbReference type="EMBL" id="LCJZ01000021">
    <property type="protein sequence ID" value="KKT86683.1"/>
    <property type="molecule type" value="Genomic_DNA"/>
</dbReference>
<comment type="similarity">
    <text evidence="1">Belongs to the heat shock protein 70 family.</text>
</comment>
<evidence type="ECO:0000256" key="3">
    <source>
        <dbReference type="ARBA" id="ARBA00022840"/>
    </source>
</evidence>
<evidence type="ECO:0000256" key="2">
    <source>
        <dbReference type="ARBA" id="ARBA00022741"/>
    </source>
</evidence>
<gene>
    <name evidence="4" type="ORF">VE97_C0021G0004</name>
</gene>
<dbReference type="AlphaFoldDB" id="A0A0G1KSZ2"/>